<evidence type="ECO:0000313" key="2">
    <source>
        <dbReference type="EMBL" id="RAW26941.1"/>
    </source>
</evidence>
<dbReference type="EMBL" id="RCMV01000379">
    <property type="protein sequence ID" value="KAG3218167.1"/>
    <property type="molecule type" value="Genomic_DNA"/>
</dbReference>
<dbReference type="OrthoDB" id="107861at2759"/>
<dbReference type="Proteomes" id="UP000760860">
    <property type="component" value="Unassembled WGS sequence"/>
</dbReference>
<dbReference type="AlphaFoldDB" id="A0A329RR40"/>
<proteinExistence type="predicted"/>
<organism evidence="2 3">
    <name type="scientific">Phytophthora cactorum</name>
    <dbReference type="NCBI Taxonomy" id="29920"/>
    <lineage>
        <taxon>Eukaryota</taxon>
        <taxon>Sar</taxon>
        <taxon>Stramenopiles</taxon>
        <taxon>Oomycota</taxon>
        <taxon>Peronosporomycetes</taxon>
        <taxon>Peronosporales</taxon>
        <taxon>Peronosporaceae</taxon>
        <taxon>Phytophthora</taxon>
    </lineage>
</organism>
<accession>A0A329RR40</accession>
<comment type="caution">
    <text evidence="2">The sequence shown here is derived from an EMBL/GenBank/DDBJ whole genome shotgun (WGS) entry which is preliminary data.</text>
</comment>
<protein>
    <submittedName>
        <fullName evidence="2">Uncharacterized protein</fullName>
    </submittedName>
</protein>
<sequence length="108" mass="12617">MRISTDDLEEVNKLRKIEVSREKMLKLIWDHTDSEPRMVDVHNLLAEIKREEEGGTSVSDRVAETLSQYCDDESYGVGHVDVDQYYNQVSARFLLYDMVYMLTLLLDV</sequence>
<reference evidence="1" key="2">
    <citation type="submission" date="2018-05" db="EMBL/GenBank/DDBJ databases">
        <title>Effector identification in a new, highly contiguous assembly of the strawberry crown rot pathogen Phytophthora cactorum.</title>
        <authorList>
            <person name="Armitage A.D."/>
            <person name="Nellist C.F."/>
            <person name="Bates H."/>
            <person name="Vickerstaff R.J."/>
            <person name="Harrison R.J."/>
        </authorList>
    </citation>
    <scope>NUCLEOTIDE SEQUENCE</scope>
    <source>
        <strain evidence="1">P421</strain>
    </source>
</reference>
<evidence type="ECO:0000313" key="3">
    <source>
        <dbReference type="Proteomes" id="UP000251314"/>
    </source>
</evidence>
<name>A0A329RR40_9STRA</name>
<dbReference type="VEuPathDB" id="FungiDB:PC110_g16653"/>
<evidence type="ECO:0000313" key="1">
    <source>
        <dbReference type="EMBL" id="KAG3218167.1"/>
    </source>
</evidence>
<gene>
    <name evidence="2" type="ORF">PC110_g16653</name>
    <name evidence="1" type="ORF">PC129_g11028</name>
</gene>
<dbReference type="EMBL" id="MJFZ01000604">
    <property type="protein sequence ID" value="RAW26941.1"/>
    <property type="molecule type" value="Genomic_DNA"/>
</dbReference>
<keyword evidence="3" id="KW-1185">Reference proteome</keyword>
<reference evidence="2 3" key="1">
    <citation type="submission" date="2018-01" db="EMBL/GenBank/DDBJ databases">
        <title>Draft genome of the strawberry crown rot pathogen Phytophthora cactorum.</title>
        <authorList>
            <person name="Armitage A.D."/>
            <person name="Lysoe E."/>
            <person name="Nellist C.F."/>
            <person name="Harrison R.J."/>
            <person name="Brurberg M.B."/>
        </authorList>
    </citation>
    <scope>NUCLEOTIDE SEQUENCE [LARGE SCALE GENOMIC DNA]</scope>
    <source>
        <strain evidence="2 3">10300</strain>
    </source>
</reference>
<dbReference type="Proteomes" id="UP000251314">
    <property type="component" value="Unassembled WGS sequence"/>
</dbReference>